<dbReference type="Gramene" id="KCW61547">
    <property type="protein sequence ID" value="KCW61547"/>
    <property type="gene ID" value="EUGRSUZ_H04270"/>
</dbReference>
<evidence type="ECO:0000313" key="1">
    <source>
        <dbReference type="EMBL" id="KCW61547.1"/>
    </source>
</evidence>
<dbReference type="InParanoid" id="A0A059B5Q2"/>
<name>A0A059B5Q2_EUCGR</name>
<dbReference type="EMBL" id="KK198760">
    <property type="protein sequence ID" value="KCW61547.1"/>
    <property type="molecule type" value="Genomic_DNA"/>
</dbReference>
<sequence>MVALARGHKGCDALTLVVSRANLFDDHVRSKSSRSPSSLATYAGLLQSWPPLPLPSRATRSQEPRRSWLAPNHLRLGLFSERGHPKAHCLPPSLIASAVIARSYLLRRAPLVVAASQALTFSACASSVIEDTQKLTRHIRAWPPLPLPLSPKSPASLG</sequence>
<proteinExistence type="predicted"/>
<organism evidence="1">
    <name type="scientific">Eucalyptus grandis</name>
    <name type="common">Flooded gum</name>
    <dbReference type="NCBI Taxonomy" id="71139"/>
    <lineage>
        <taxon>Eukaryota</taxon>
        <taxon>Viridiplantae</taxon>
        <taxon>Streptophyta</taxon>
        <taxon>Embryophyta</taxon>
        <taxon>Tracheophyta</taxon>
        <taxon>Spermatophyta</taxon>
        <taxon>Magnoliopsida</taxon>
        <taxon>eudicotyledons</taxon>
        <taxon>Gunneridae</taxon>
        <taxon>Pentapetalae</taxon>
        <taxon>rosids</taxon>
        <taxon>malvids</taxon>
        <taxon>Myrtales</taxon>
        <taxon>Myrtaceae</taxon>
        <taxon>Myrtoideae</taxon>
        <taxon>Eucalypteae</taxon>
        <taxon>Eucalyptus</taxon>
    </lineage>
</organism>
<gene>
    <name evidence="1" type="ORF">EUGRSUZ_H04270</name>
</gene>
<accession>A0A059B5Q2</accession>
<protein>
    <submittedName>
        <fullName evidence="1">Uncharacterized protein</fullName>
    </submittedName>
</protein>
<dbReference type="AlphaFoldDB" id="A0A059B5Q2"/>
<reference evidence="1" key="1">
    <citation type="submission" date="2013-07" db="EMBL/GenBank/DDBJ databases">
        <title>The genome of Eucalyptus grandis.</title>
        <authorList>
            <person name="Schmutz J."/>
            <person name="Hayes R."/>
            <person name="Myburg A."/>
            <person name="Tuskan G."/>
            <person name="Grattapaglia D."/>
            <person name="Rokhsar D.S."/>
        </authorList>
    </citation>
    <scope>NUCLEOTIDE SEQUENCE</scope>
    <source>
        <tissue evidence="1">Leaf extractions</tissue>
    </source>
</reference>